<comment type="similarity">
    <text evidence="2">Belongs to the FUN14 family.</text>
</comment>
<evidence type="ECO:0000256" key="5">
    <source>
        <dbReference type="ARBA" id="ARBA00023136"/>
    </source>
</evidence>
<evidence type="ECO:0000313" key="8">
    <source>
        <dbReference type="Proteomes" id="UP000009046"/>
    </source>
</evidence>
<evidence type="ECO:0000256" key="4">
    <source>
        <dbReference type="ARBA" id="ARBA00022989"/>
    </source>
</evidence>
<dbReference type="CTD" id="8239901"/>
<dbReference type="EMBL" id="DS235886">
    <property type="protein sequence ID" value="EEB20502.1"/>
    <property type="molecule type" value="Genomic_DNA"/>
</dbReference>
<evidence type="ECO:0000313" key="6">
    <source>
        <dbReference type="EMBL" id="EEB20502.1"/>
    </source>
</evidence>
<keyword evidence="4" id="KW-1133">Transmembrane helix</keyword>
<keyword evidence="8" id="KW-1185">Reference proteome</keyword>
<dbReference type="VEuPathDB" id="VectorBase:PHUM617700"/>
<dbReference type="RefSeq" id="XP_002433240.1">
    <property type="nucleotide sequence ID" value="XM_002433195.1"/>
</dbReference>
<reference evidence="6" key="1">
    <citation type="submission" date="2007-04" db="EMBL/GenBank/DDBJ databases">
        <title>Annotation of Pediculus humanus corporis strain USDA.</title>
        <authorList>
            <person name="Kirkness E."/>
            <person name="Hannick L."/>
            <person name="Hass B."/>
            <person name="Bruggner R."/>
            <person name="Lawson D."/>
            <person name="Bidwell S."/>
            <person name="Joardar V."/>
            <person name="Caler E."/>
            <person name="Walenz B."/>
            <person name="Inman J."/>
            <person name="Schobel S."/>
            <person name="Galinsky K."/>
            <person name="Amedeo P."/>
            <person name="Strausberg R."/>
        </authorList>
    </citation>
    <scope>NUCLEOTIDE SEQUENCE</scope>
    <source>
        <strain evidence="6">USDA</strain>
    </source>
</reference>
<dbReference type="OrthoDB" id="163794at2759"/>
<reference evidence="7" key="3">
    <citation type="submission" date="2020-05" db="UniProtKB">
        <authorList>
            <consortium name="EnsemblMetazoa"/>
        </authorList>
    </citation>
    <scope>IDENTIFICATION</scope>
    <source>
        <strain evidence="7">USDA</strain>
    </source>
</reference>
<dbReference type="GO" id="GO:0000422">
    <property type="term" value="P:autophagy of mitochondrion"/>
    <property type="evidence" value="ECO:0007669"/>
    <property type="project" value="TreeGrafter"/>
</dbReference>
<dbReference type="EnsemblMetazoa" id="PHUM617700-RA">
    <property type="protein sequence ID" value="PHUM617700-PA"/>
    <property type="gene ID" value="PHUM617700"/>
</dbReference>
<name>E0W4E6_PEDHC</name>
<dbReference type="OMA" id="GWATGFT"/>
<dbReference type="AlphaFoldDB" id="E0W4E6"/>
<dbReference type="eggNOG" id="KOG4099">
    <property type="taxonomic scope" value="Eukaryota"/>
</dbReference>
<evidence type="ECO:0000256" key="2">
    <source>
        <dbReference type="ARBA" id="ARBA00009160"/>
    </source>
</evidence>
<dbReference type="GO" id="GO:0005741">
    <property type="term" value="C:mitochondrial outer membrane"/>
    <property type="evidence" value="ECO:0007669"/>
    <property type="project" value="UniProtKB-SubCell"/>
</dbReference>
<protein>
    <submittedName>
        <fullName evidence="6 7">Fun14 domain-containing protein, putative</fullName>
    </submittedName>
</protein>
<dbReference type="InParanoid" id="E0W4E6"/>
<dbReference type="Proteomes" id="UP000009046">
    <property type="component" value="Unassembled WGS sequence"/>
</dbReference>
<sequence>MVESKGKKSAIDDILGDLSKYSALQQLALGTACGWFTGFITMKAGKLAALTFGGGILLFEIAHHKGYIKINWDKVMKTADDVIDKIDEEVSGKNSSAMDKISKYVDRKLDKAEDALRSNQRRVRKWYHAFINKNGHTGYNLQELHLFVASFTAGLAFGLATA</sequence>
<reference evidence="6" key="2">
    <citation type="submission" date="2007-04" db="EMBL/GenBank/DDBJ databases">
        <title>The genome of the human body louse.</title>
        <authorList>
            <consortium name="The Human Body Louse Genome Consortium"/>
            <person name="Kirkness E."/>
            <person name="Walenz B."/>
            <person name="Hass B."/>
            <person name="Bruggner R."/>
            <person name="Strausberg R."/>
        </authorList>
    </citation>
    <scope>NUCLEOTIDE SEQUENCE</scope>
    <source>
        <strain evidence="6">USDA</strain>
    </source>
</reference>
<organism>
    <name type="scientific">Pediculus humanus subsp. corporis</name>
    <name type="common">Body louse</name>
    <dbReference type="NCBI Taxonomy" id="121224"/>
    <lineage>
        <taxon>Eukaryota</taxon>
        <taxon>Metazoa</taxon>
        <taxon>Ecdysozoa</taxon>
        <taxon>Arthropoda</taxon>
        <taxon>Hexapoda</taxon>
        <taxon>Insecta</taxon>
        <taxon>Pterygota</taxon>
        <taxon>Neoptera</taxon>
        <taxon>Paraneoptera</taxon>
        <taxon>Psocodea</taxon>
        <taxon>Troctomorpha</taxon>
        <taxon>Phthiraptera</taxon>
        <taxon>Anoplura</taxon>
        <taxon>Pediculidae</taxon>
        <taxon>Pediculus</taxon>
    </lineage>
</organism>
<accession>E0W4E6</accession>
<dbReference type="PANTHER" id="PTHR21346:SF0">
    <property type="entry name" value="RE45833P"/>
    <property type="match status" value="1"/>
</dbReference>
<evidence type="ECO:0000256" key="3">
    <source>
        <dbReference type="ARBA" id="ARBA00022692"/>
    </source>
</evidence>
<gene>
    <name evidence="7" type="primary">8239901</name>
    <name evidence="6" type="ORF">Phum_PHUM617700</name>
</gene>
<dbReference type="PROSITE" id="PS51257">
    <property type="entry name" value="PROKAR_LIPOPROTEIN"/>
    <property type="match status" value="1"/>
</dbReference>
<comment type="subcellular location">
    <subcellularLocation>
        <location evidence="1">Mitochondrion outer membrane</location>
        <topology evidence="1">Multi-pass membrane protein</topology>
    </subcellularLocation>
</comment>
<evidence type="ECO:0000256" key="1">
    <source>
        <dbReference type="ARBA" id="ARBA00004374"/>
    </source>
</evidence>
<proteinExistence type="inferred from homology"/>
<keyword evidence="5" id="KW-0472">Membrane</keyword>
<dbReference type="PANTHER" id="PTHR21346">
    <property type="entry name" value="FUN14 DOMAIN CONTAINING"/>
    <property type="match status" value="1"/>
</dbReference>
<dbReference type="InterPro" id="IPR007014">
    <property type="entry name" value="FUN14"/>
</dbReference>
<dbReference type="FunCoup" id="E0W4E6">
    <property type="interactions" value="279"/>
</dbReference>
<dbReference type="HOGENOM" id="CLU_093981_0_0_1"/>
<dbReference type="GeneID" id="8239901"/>
<evidence type="ECO:0000313" key="7">
    <source>
        <dbReference type="EnsemblMetazoa" id="PHUM617700-PA"/>
    </source>
</evidence>
<keyword evidence="3" id="KW-0812">Transmembrane</keyword>
<dbReference type="Pfam" id="PF04930">
    <property type="entry name" value="FUN14"/>
    <property type="match status" value="1"/>
</dbReference>
<dbReference type="STRING" id="121224.E0W4E6"/>
<dbReference type="KEGG" id="phu:Phum_PHUM617700"/>
<dbReference type="EMBL" id="AAZO01007556">
    <property type="status" value="NOT_ANNOTATED_CDS"/>
    <property type="molecule type" value="Genomic_DNA"/>
</dbReference>